<evidence type="ECO:0000313" key="3">
    <source>
        <dbReference type="Proteomes" id="UP001258181"/>
    </source>
</evidence>
<gene>
    <name evidence="2" type="ORF">J2X07_000526</name>
</gene>
<accession>A0ABU1TWG9</accession>
<comment type="caution">
    <text evidence="2">The sequence shown here is derived from an EMBL/GenBank/DDBJ whole genome shotgun (WGS) entry which is preliminary data.</text>
</comment>
<keyword evidence="1" id="KW-0472">Membrane</keyword>
<sequence length="187" mass="21790">MNKMRKKSSLISIITILFISAVLFVIHTIYVDYEGRQYYFKDHQSINLSEEKIDNIKLHENIHSPAFESKYRKALSQDDNNMYDYFHWKNGLKTASINKGKNKGKIVRLILSSDEGEKPDLKTSRGISIGSFKQEVLQKYGTHNYKRSEQGVGIIGYVDHKQKSTMEFWLNGKNEVFEIRFDDANVK</sequence>
<evidence type="ECO:0000313" key="2">
    <source>
        <dbReference type="EMBL" id="MDR7071551.1"/>
    </source>
</evidence>
<dbReference type="Proteomes" id="UP001258181">
    <property type="component" value="Unassembled WGS sequence"/>
</dbReference>
<keyword evidence="3" id="KW-1185">Reference proteome</keyword>
<evidence type="ECO:0000256" key="1">
    <source>
        <dbReference type="SAM" id="Phobius"/>
    </source>
</evidence>
<protein>
    <submittedName>
        <fullName evidence="2">Uncharacterized protein</fullName>
    </submittedName>
</protein>
<keyword evidence="1" id="KW-1133">Transmembrane helix</keyword>
<feature type="transmembrane region" description="Helical" evidence="1">
    <location>
        <begin position="9"/>
        <end position="30"/>
    </location>
</feature>
<name>A0ABU1TWG9_9BACL</name>
<keyword evidence="1" id="KW-0812">Transmembrane</keyword>
<dbReference type="EMBL" id="JAVDWA010000001">
    <property type="protein sequence ID" value="MDR7071551.1"/>
    <property type="molecule type" value="Genomic_DNA"/>
</dbReference>
<proteinExistence type="predicted"/>
<organism evidence="2 3">
    <name type="scientific">Fictibacillus barbaricus</name>
    <dbReference type="NCBI Taxonomy" id="182136"/>
    <lineage>
        <taxon>Bacteria</taxon>
        <taxon>Bacillati</taxon>
        <taxon>Bacillota</taxon>
        <taxon>Bacilli</taxon>
        <taxon>Bacillales</taxon>
        <taxon>Fictibacillaceae</taxon>
        <taxon>Fictibacillus</taxon>
    </lineage>
</organism>
<reference evidence="2 3" key="1">
    <citation type="submission" date="2023-07" db="EMBL/GenBank/DDBJ databases">
        <title>Sorghum-associated microbial communities from plants grown in Nebraska, USA.</title>
        <authorList>
            <person name="Schachtman D."/>
        </authorList>
    </citation>
    <scope>NUCLEOTIDE SEQUENCE [LARGE SCALE GENOMIC DNA]</scope>
    <source>
        <strain evidence="2 3">BE211</strain>
    </source>
</reference>